<reference evidence="4 5" key="1">
    <citation type="submission" date="2020-08" db="EMBL/GenBank/DDBJ databases">
        <title>Bridging the membrane lipid divide: bacteria of the FCB group superphylum have the potential to synthesize archaeal ether lipids.</title>
        <authorList>
            <person name="Villanueva L."/>
            <person name="Von Meijenfeldt F.A.B."/>
            <person name="Westbye A.B."/>
            <person name="Yadav S."/>
            <person name="Hopmans E.C."/>
            <person name="Dutilh B.E."/>
            <person name="Sinninghe Damste J.S."/>
        </authorList>
    </citation>
    <scope>NUCLEOTIDE SEQUENCE [LARGE SCALE GENOMIC DNA]</scope>
    <source>
        <strain evidence="4">NIOZ-UU100</strain>
    </source>
</reference>
<dbReference type="SUPFAM" id="SSF48695">
    <property type="entry name" value="Multiheme cytochromes"/>
    <property type="match status" value="1"/>
</dbReference>
<feature type="transmembrane region" description="Helical" evidence="2">
    <location>
        <begin position="640"/>
        <end position="663"/>
    </location>
</feature>
<feature type="transmembrane region" description="Helical" evidence="2">
    <location>
        <begin position="408"/>
        <end position="430"/>
    </location>
</feature>
<dbReference type="InterPro" id="IPR051829">
    <property type="entry name" value="Multiheme_Cytochr_ET"/>
</dbReference>
<dbReference type="Proteomes" id="UP000654401">
    <property type="component" value="Unassembled WGS sequence"/>
</dbReference>
<comment type="caution">
    <text evidence="4">The sequence shown here is derived from an EMBL/GenBank/DDBJ whole genome shotgun (WGS) entry which is preliminary data.</text>
</comment>
<sequence length="666" mass="75808">MSNLSTRIQRISLAILLGLFTITTHASVSDGSSAQTSNKAESQKVAKKLIPNKKCNKCHADEDEKTYILGEDEEGPEVFIYVDPDKFEGSVHGKQNCVGCHTNITLKKGEHEEELPITVGCIQCHTETMEEQENEADPKYKRLNVVLEQIDSYMHSVHAQPNIADQSRTNATCHDCHDAHNIGTLGSEARADHRLNNPEVCGRCHEEQKDAYMTSIHGKEVVENRNSDAAVCSDCHTTHNIESPDKDSMKLAITQNCGSCHEESLNTYVSSYHGQVNRLGYTNTAKCFDCHGSHALKEVDDPTSMVHLDNRLETCNKCHEDAPDGFLGFYAHGNADDYERYPDIYIVTKFMNWLIIGVFLFFWTHVILWFYREYSDRRKGKGYKPPPQALIAAKGQVYFRRFTLPWRIIHLLFALSTMTLALTGSTLLFSHTDWAPVVISMLGGPEVEAIIHRTAAVTWLSVFMAHFTFVVYNIFSNRKSFRWFGPTSMIPNWQDLRDVTAMFRWFFGMAERPNFDRWSYWQKFDYWAPFWGAAIIGFSGIMLFAPKLTAIILPGYVFNIATIIHAEEALLATIFLFTVHFFNVHFRPDKFPMSTTIFTGLVPLDEYKHEHKLEYERLKASGELEKHLVKRMPKGIQAGSNLLGAILIFFGLTLLTLVIIGYLSMH</sequence>
<gene>
    <name evidence="4" type="ORF">H8D24_07205</name>
</gene>
<evidence type="ECO:0000256" key="1">
    <source>
        <dbReference type="ARBA" id="ARBA00022729"/>
    </source>
</evidence>
<evidence type="ECO:0000256" key="2">
    <source>
        <dbReference type="SAM" id="Phobius"/>
    </source>
</evidence>
<evidence type="ECO:0000313" key="4">
    <source>
        <dbReference type="EMBL" id="MBC8520177.1"/>
    </source>
</evidence>
<proteinExistence type="predicted"/>
<feature type="chain" id="PRO_5035187524" evidence="3">
    <location>
        <begin position="27"/>
        <end position="666"/>
    </location>
</feature>
<dbReference type="PANTHER" id="PTHR35038">
    <property type="entry name" value="DISSIMILATORY SULFITE REDUCTASE SIRA"/>
    <property type="match status" value="1"/>
</dbReference>
<dbReference type="CDD" id="cd08168">
    <property type="entry name" value="Cytochrom_C3"/>
    <property type="match status" value="1"/>
</dbReference>
<dbReference type="Gene3D" id="1.10.780.10">
    <property type="entry name" value="Hydroxylamine Oxidoreductase, Chain A, domain 1"/>
    <property type="match status" value="1"/>
</dbReference>
<protein>
    <submittedName>
        <fullName evidence="4">Cytochrome C</fullName>
    </submittedName>
</protein>
<organism evidence="4 5">
    <name type="scientific">Candidatus Thiopontia autotrophica</name>
    <dbReference type="NCBI Taxonomy" id="2841688"/>
    <lineage>
        <taxon>Bacteria</taxon>
        <taxon>Pseudomonadati</taxon>
        <taxon>Pseudomonadota</taxon>
        <taxon>Gammaproteobacteria</taxon>
        <taxon>Candidatus Thiopontia</taxon>
    </lineage>
</organism>
<keyword evidence="2" id="KW-0812">Transmembrane</keyword>
<dbReference type="Gene3D" id="1.20.950.20">
    <property type="entry name" value="Transmembrane di-heme cytochromes, Chain C"/>
    <property type="match status" value="1"/>
</dbReference>
<dbReference type="Gene3D" id="1.10.1130.10">
    <property type="entry name" value="Flavocytochrome C3, Chain A"/>
    <property type="match status" value="1"/>
</dbReference>
<feature type="transmembrane region" description="Helical" evidence="2">
    <location>
        <begin position="350"/>
        <end position="371"/>
    </location>
</feature>
<keyword evidence="1 3" id="KW-0732">Signal</keyword>
<feature type="transmembrane region" description="Helical" evidence="2">
    <location>
        <begin position="526"/>
        <end position="545"/>
    </location>
</feature>
<feature type="transmembrane region" description="Helical" evidence="2">
    <location>
        <begin position="557"/>
        <end position="582"/>
    </location>
</feature>
<dbReference type="EMBL" id="JACNFK010000034">
    <property type="protein sequence ID" value="MBC8520177.1"/>
    <property type="molecule type" value="Genomic_DNA"/>
</dbReference>
<dbReference type="AlphaFoldDB" id="A0A8J6PC01"/>
<evidence type="ECO:0000256" key="3">
    <source>
        <dbReference type="SAM" id="SignalP"/>
    </source>
</evidence>
<keyword evidence="2" id="KW-1133">Transmembrane helix</keyword>
<keyword evidence="2" id="KW-0472">Membrane</keyword>
<feature type="transmembrane region" description="Helical" evidence="2">
    <location>
        <begin position="450"/>
        <end position="475"/>
    </location>
</feature>
<feature type="signal peptide" evidence="3">
    <location>
        <begin position="1"/>
        <end position="26"/>
    </location>
</feature>
<accession>A0A8J6PC01</accession>
<name>A0A8J6PC01_9GAMM</name>
<evidence type="ECO:0000313" key="5">
    <source>
        <dbReference type="Proteomes" id="UP000654401"/>
    </source>
</evidence>
<dbReference type="InterPro" id="IPR036280">
    <property type="entry name" value="Multihaem_cyt_sf"/>
</dbReference>